<feature type="binding site" evidence="9">
    <location>
        <position position="63"/>
    </location>
    <ligand>
        <name>Ca(2+)</name>
        <dbReference type="ChEBI" id="CHEBI:29108"/>
        <note>structural</note>
    </ligand>
</feature>
<dbReference type="EC" id="4.3.2.5" evidence="1"/>
<evidence type="ECO:0000256" key="3">
    <source>
        <dbReference type="ARBA" id="ARBA00022729"/>
    </source>
</evidence>
<keyword evidence="7 14" id="KW-0456">Lyase</keyword>
<feature type="binding site" evidence="9">
    <location>
        <position position="128"/>
    </location>
    <ligand>
        <name>Zn(2+)</name>
        <dbReference type="ChEBI" id="CHEBI:29105"/>
        <note>catalytic</note>
    </ligand>
</feature>
<dbReference type="PANTHER" id="PTHR10680:SF36">
    <property type="entry name" value="PEPTIDYL-ALPHA-HYDROXYGLYCINE ALPHA-AMIDATING LYASE 1"/>
    <property type="match status" value="1"/>
</dbReference>
<dbReference type="AlphaFoldDB" id="A0A8D8M7V5"/>
<keyword evidence="12" id="KW-0812">Transmembrane</keyword>
<dbReference type="EMBL" id="HBUF01223165">
    <property type="protein sequence ID" value="CAG6670366.1"/>
    <property type="molecule type" value="Transcribed_RNA"/>
</dbReference>
<feature type="binding site" evidence="9">
    <location>
        <position position="340"/>
    </location>
    <ligand>
        <name>Zn(2+)</name>
        <dbReference type="ChEBI" id="CHEBI:29105"/>
        <note>catalytic</note>
    </ligand>
</feature>
<evidence type="ECO:0000256" key="12">
    <source>
        <dbReference type="SAM" id="Phobius"/>
    </source>
</evidence>
<keyword evidence="9" id="KW-0862">Zinc</keyword>
<evidence type="ECO:0000256" key="5">
    <source>
        <dbReference type="ARBA" id="ARBA00023157"/>
    </source>
</evidence>
<keyword evidence="4" id="KW-0677">Repeat</keyword>
<feature type="transmembrane region" description="Helical" evidence="12">
    <location>
        <begin position="407"/>
        <end position="433"/>
    </location>
</feature>
<feature type="binding site" evidence="9">
    <location>
        <position position="341"/>
    </location>
    <ligand>
        <name>Ca(2+)</name>
        <dbReference type="ChEBI" id="CHEBI:29108"/>
        <note>structural</note>
    </ligand>
</feature>
<comment type="cofactor">
    <cofactor evidence="9">
        <name>Zn(2+)</name>
        <dbReference type="ChEBI" id="CHEBI:29105"/>
    </cofactor>
    <text evidence="9">Binds one Zn(2+) ion per subunit.</text>
</comment>
<dbReference type="EMBL" id="HBUF01055790">
    <property type="protein sequence ID" value="CAG6623840.1"/>
    <property type="molecule type" value="Transcribed_RNA"/>
</dbReference>
<proteinExistence type="predicted"/>
<evidence type="ECO:0000256" key="13">
    <source>
        <dbReference type="SAM" id="SignalP"/>
    </source>
</evidence>
<feature type="chain" id="PRO_5033670188" description="peptidylamidoglycolate lyase" evidence="13">
    <location>
        <begin position="19"/>
        <end position="464"/>
    </location>
</feature>
<feature type="repeat" description="NHL" evidence="11">
    <location>
        <begin position="179"/>
        <end position="212"/>
    </location>
</feature>
<evidence type="ECO:0000256" key="8">
    <source>
        <dbReference type="PIRSR" id="PIRSR600720-1"/>
    </source>
</evidence>
<dbReference type="GO" id="GO:0016020">
    <property type="term" value="C:membrane"/>
    <property type="evidence" value="ECO:0007669"/>
    <property type="project" value="InterPro"/>
</dbReference>
<dbReference type="GO" id="GO:0046872">
    <property type="term" value="F:metal ion binding"/>
    <property type="evidence" value="ECO:0007669"/>
    <property type="project" value="UniProtKB-KW"/>
</dbReference>
<evidence type="ECO:0000256" key="1">
    <source>
        <dbReference type="ARBA" id="ARBA00012343"/>
    </source>
</evidence>
<keyword evidence="9" id="KW-0106">Calcium</keyword>
<sequence>MRNCVIAYLLGLMTLSYSDDNLYNKNNVVNGDNTITTPQITTEYHVLDHWPAKDLQYGQVSSVSYDSFNLVYVFHRGDRVWDSDTFNANNVFRQKSRGPIPVDTVLLLDPNTGHLVRSWGRDMFYMPHGITIDKQDNIWITDVALHQVFKFPRLNATSPGSSDPSLTLGIPFTPGNSHKHFCKPTSVVVLRNGDFWVADGYCHSRLVKFSADGVYLSQIGRSTMETGTLAPAPYHFSIPHSMALIEELNVLCVADRENGRLQCFDCHNGTFIKQIDSPTIGHKIYGVAYSQLNGGVLYVINGPADFTPTVKIRGFTLDFPSSSILSTFGPSSGDGFGLPHDVIATMDGQRVYVAEIGANPRIWQFLRNDLNFTISSEIWTAPVLQSSSSSFFTSPLLNTSAGESGGALVLAVLVISAVLLVGVSVLVASFVYTKATGGSGRSRRRRRAGSVEQLFLEETSTYVH</sequence>
<dbReference type="EMBL" id="HBUF01552706">
    <property type="protein sequence ID" value="CAG6759446.1"/>
    <property type="molecule type" value="Transcribed_RNA"/>
</dbReference>
<dbReference type="Pfam" id="PF01436">
    <property type="entry name" value="NHL"/>
    <property type="match status" value="3"/>
</dbReference>
<evidence type="ECO:0000256" key="10">
    <source>
        <dbReference type="PIRSR" id="PIRSR600720-3"/>
    </source>
</evidence>
<dbReference type="EMBL" id="HBUF01223164">
    <property type="protein sequence ID" value="CAG6670365.1"/>
    <property type="molecule type" value="Transcribed_RNA"/>
</dbReference>
<dbReference type="PRINTS" id="PR00790">
    <property type="entry name" value="PAMONOXGNASE"/>
</dbReference>
<keyword evidence="3 13" id="KW-0732">Signal</keyword>
<feature type="repeat" description="NHL" evidence="11">
    <location>
        <begin position="113"/>
        <end position="154"/>
    </location>
</feature>
<feature type="binding site" evidence="8">
    <location>
        <position position="76"/>
    </location>
    <ligand>
        <name>a protein</name>
        <dbReference type="ChEBI" id="CHEBI:16541"/>
    </ligand>
    <ligandPart>
        <name>C-terminal Xaa-(2S)-2-hydroxyglycine residue</name>
        <dbReference type="ChEBI" id="CHEBI:142768"/>
    </ligandPart>
</feature>
<feature type="disulfide bond" evidence="10">
    <location>
        <begin position="252"/>
        <end position="263"/>
    </location>
</feature>
<dbReference type="GO" id="GO:0004598">
    <property type="term" value="F:peptidylamidoglycolate lyase activity"/>
    <property type="evidence" value="ECO:0007669"/>
    <property type="project" value="UniProtKB-EC"/>
</dbReference>
<feature type="signal peptide" evidence="13">
    <location>
        <begin position="1"/>
        <end position="18"/>
    </location>
</feature>
<evidence type="ECO:0000256" key="4">
    <source>
        <dbReference type="ARBA" id="ARBA00022737"/>
    </source>
</evidence>
<reference evidence="14" key="1">
    <citation type="submission" date="2021-05" db="EMBL/GenBank/DDBJ databases">
        <authorList>
            <person name="Alioto T."/>
            <person name="Alioto T."/>
            <person name="Gomez Garrido J."/>
        </authorList>
    </citation>
    <scope>NUCLEOTIDE SEQUENCE</scope>
</reference>
<name>A0A8D8M7V5_9HEMI</name>
<protein>
    <recommendedName>
        <fullName evidence="1">peptidylamidoglycolate lyase</fullName>
        <ecNumber evidence="1">4.3.2.5</ecNumber>
    </recommendedName>
</protein>
<evidence type="ECO:0000313" key="14">
    <source>
        <dbReference type="EMBL" id="CAG6623840.1"/>
    </source>
</evidence>
<evidence type="ECO:0000256" key="6">
    <source>
        <dbReference type="ARBA" id="ARBA00023180"/>
    </source>
</evidence>
<evidence type="ECO:0000256" key="9">
    <source>
        <dbReference type="PIRSR" id="PIRSR600720-2"/>
    </source>
</evidence>
<keyword evidence="5 10" id="KW-1015">Disulfide bond</keyword>
<feature type="binding site" evidence="9">
    <location>
        <position position="240"/>
    </location>
    <ligand>
        <name>Zn(2+)</name>
        <dbReference type="ChEBI" id="CHEBI:29105"/>
        <note>catalytic</note>
    </ligand>
</feature>
<dbReference type="PROSITE" id="PS51125">
    <property type="entry name" value="NHL"/>
    <property type="match status" value="2"/>
</dbReference>
<dbReference type="InterPro" id="IPR001258">
    <property type="entry name" value="NHL_repeat"/>
</dbReference>
<dbReference type="EMBL" id="HBUF01552705">
    <property type="protein sequence ID" value="CAG6759445.1"/>
    <property type="molecule type" value="Transcribed_RNA"/>
</dbReference>
<keyword evidence="6" id="KW-0325">Glycoprotein</keyword>
<dbReference type="PANTHER" id="PTHR10680">
    <property type="entry name" value="PEPTIDYL-GLYCINE ALPHA-AMIDATING MONOOXYGENASE"/>
    <property type="match status" value="1"/>
</dbReference>
<organism evidence="14">
    <name type="scientific">Cacopsylla melanoneura</name>
    <dbReference type="NCBI Taxonomy" id="428564"/>
    <lineage>
        <taxon>Eukaryota</taxon>
        <taxon>Metazoa</taxon>
        <taxon>Ecdysozoa</taxon>
        <taxon>Arthropoda</taxon>
        <taxon>Hexapoda</taxon>
        <taxon>Insecta</taxon>
        <taxon>Pterygota</taxon>
        <taxon>Neoptera</taxon>
        <taxon>Paraneoptera</taxon>
        <taxon>Hemiptera</taxon>
        <taxon>Sternorrhyncha</taxon>
        <taxon>Psylloidea</taxon>
        <taxon>Psyllidae</taxon>
        <taxon>Psyllinae</taxon>
        <taxon>Cacopsylla</taxon>
    </lineage>
</organism>
<evidence type="ECO:0000256" key="7">
    <source>
        <dbReference type="ARBA" id="ARBA00023239"/>
    </source>
</evidence>
<feature type="binding site" evidence="8">
    <location>
        <position position="256"/>
    </location>
    <ligand>
        <name>a protein</name>
        <dbReference type="ChEBI" id="CHEBI:16541"/>
    </ligand>
    <ligandPart>
        <name>C-terminal Xaa-(2S)-2-hydroxyglycine residue</name>
        <dbReference type="ChEBI" id="CHEBI:142768"/>
    </ligandPart>
</feature>
<dbReference type="InterPro" id="IPR000720">
    <property type="entry name" value="PHM/PAL"/>
</dbReference>
<dbReference type="SUPFAM" id="SSF101898">
    <property type="entry name" value="NHL repeat"/>
    <property type="match status" value="1"/>
</dbReference>
<evidence type="ECO:0000256" key="2">
    <source>
        <dbReference type="ARBA" id="ARBA00022723"/>
    </source>
</evidence>
<dbReference type="EMBL" id="HBUF01223166">
    <property type="protein sequence ID" value="CAG6670367.1"/>
    <property type="molecule type" value="Transcribed_RNA"/>
</dbReference>
<dbReference type="Gene3D" id="2.120.10.30">
    <property type="entry name" value="TolB, C-terminal domain"/>
    <property type="match status" value="1"/>
</dbReference>
<dbReference type="InterPro" id="IPR011042">
    <property type="entry name" value="6-blade_b-propeller_TolB-like"/>
</dbReference>
<feature type="binding site" evidence="8">
    <location>
        <position position="201"/>
    </location>
    <ligand>
        <name>a protein</name>
        <dbReference type="ChEBI" id="CHEBI:16541"/>
    </ligand>
    <ligandPart>
        <name>C-terminal Xaa-(2S)-2-hydroxyglycine residue</name>
        <dbReference type="ChEBI" id="CHEBI:142768"/>
    </ligandPart>
</feature>
<dbReference type="EMBL" id="HBUF01390925">
    <property type="protein sequence ID" value="CAG6733814.1"/>
    <property type="molecule type" value="Transcribed_RNA"/>
</dbReference>
<keyword evidence="12" id="KW-1133">Transmembrane helix</keyword>
<dbReference type="GO" id="GO:0006518">
    <property type="term" value="P:peptide metabolic process"/>
    <property type="evidence" value="ECO:0007669"/>
    <property type="project" value="InterPro"/>
</dbReference>
<evidence type="ECO:0000256" key="11">
    <source>
        <dbReference type="PROSITE-ProRule" id="PRU00504"/>
    </source>
</evidence>
<dbReference type="CDD" id="cd14958">
    <property type="entry name" value="NHL_PAL_like"/>
    <property type="match status" value="1"/>
</dbReference>
<feature type="disulfide bond" evidence="10">
    <location>
        <begin position="182"/>
        <end position="202"/>
    </location>
</feature>
<accession>A0A8D8M7V5</accession>
<keyword evidence="12" id="KW-0472">Membrane</keyword>
<dbReference type="GO" id="GO:0005576">
    <property type="term" value="C:extracellular region"/>
    <property type="evidence" value="ECO:0007669"/>
    <property type="project" value="TreeGrafter"/>
</dbReference>
<keyword evidence="2 9" id="KW-0479">Metal-binding</keyword>